<name>C3PI69_CORA7</name>
<reference evidence="1 2" key="1">
    <citation type="journal article" date="2010" name="BMC Genomics">
        <title>Complete genome sequence and lifestyle of black-pigmented Corynebacterium aurimucosum ATCC 700975 (formerly C. nigricans CN-1) isolated from a vaginal swab of a woman with spontaneous abortion.</title>
        <authorList>
            <person name="Trost E."/>
            <person name="Gotker S."/>
            <person name="Schneider J."/>
            <person name="Schneiker-Bekel S."/>
            <person name="Szczepanowski R."/>
            <person name="Tilker A."/>
            <person name="Viehoever P."/>
            <person name="Arnold W."/>
            <person name="Bekel T."/>
            <person name="Blom J."/>
            <person name="Gartemann K.H."/>
            <person name="Linke B."/>
            <person name="Goesmann A."/>
            <person name="Puhler A."/>
            <person name="Shukla S.K."/>
            <person name="Tauch A."/>
        </authorList>
    </citation>
    <scope>NUCLEOTIDE SEQUENCE [LARGE SCALE GENOMIC DNA]</scope>
    <source>
        <strain evidence="2">ATCC 700975 / DSM 44827 / CIP 107346 / CN-1</strain>
    </source>
</reference>
<organism evidence="1 2">
    <name type="scientific">Corynebacterium aurimucosum (strain ATCC 700975 / DSM 44827 / CIP 107346 / CN-1)</name>
    <name type="common">Corynebacterium nigricans</name>
    <dbReference type="NCBI Taxonomy" id="548476"/>
    <lineage>
        <taxon>Bacteria</taxon>
        <taxon>Bacillati</taxon>
        <taxon>Actinomycetota</taxon>
        <taxon>Actinomycetes</taxon>
        <taxon>Mycobacteriales</taxon>
        <taxon>Corynebacteriaceae</taxon>
        <taxon>Corynebacterium</taxon>
    </lineage>
</organism>
<dbReference type="KEGG" id="car:cauri_1930"/>
<evidence type="ECO:0000313" key="2">
    <source>
        <dbReference type="Proteomes" id="UP000002077"/>
    </source>
</evidence>
<accession>C3PI69</accession>
<evidence type="ECO:0000313" key="1">
    <source>
        <dbReference type="EMBL" id="ACP33523.1"/>
    </source>
</evidence>
<proteinExistence type="predicted"/>
<dbReference type="Proteomes" id="UP000002077">
    <property type="component" value="Chromosome"/>
</dbReference>
<dbReference type="AlphaFoldDB" id="C3PI69"/>
<protein>
    <submittedName>
        <fullName evidence="1">Uncharacterized protein</fullName>
    </submittedName>
</protein>
<keyword evidence="2" id="KW-1185">Reference proteome</keyword>
<dbReference type="EMBL" id="CP001601">
    <property type="protein sequence ID" value="ACP33523.1"/>
    <property type="molecule type" value="Genomic_DNA"/>
</dbReference>
<gene>
    <name evidence="1" type="ordered locus">cauri_1930</name>
</gene>
<sequence length="56" mass="6500">MGMNHIDPEHQAEVDRLWASMPEEWRNLPDDEVTACGMPLGLVHPDIYDENNKPRE</sequence>
<dbReference type="HOGENOM" id="CLU_3006474_0_0_11"/>